<dbReference type="InterPro" id="IPR036688">
    <property type="entry name" value="MoeA_C_domain_IV_sf"/>
</dbReference>
<evidence type="ECO:0000313" key="16">
    <source>
        <dbReference type="Proteomes" id="UP000637359"/>
    </source>
</evidence>
<dbReference type="AlphaFoldDB" id="A0A923L6M0"/>
<evidence type="ECO:0000256" key="1">
    <source>
        <dbReference type="ARBA" id="ARBA00001946"/>
    </source>
</evidence>
<dbReference type="SMART" id="SM00852">
    <property type="entry name" value="MoCF_biosynth"/>
    <property type="match status" value="1"/>
</dbReference>
<dbReference type="InterPro" id="IPR038987">
    <property type="entry name" value="MoeA-like"/>
</dbReference>
<gene>
    <name evidence="15" type="ORF">H8S33_11365</name>
</gene>
<dbReference type="NCBIfam" id="NF045515">
    <property type="entry name" value="Glp_gephyrin"/>
    <property type="match status" value="1"/>
</dbReference>
<dbReference type="FunFam" id="2.170.190.11:FF:000001">
    <property type="entry name" value="Molybdopterin molybdenumtransferase"/>
    <property type="match status" value="1"/>
</dbReference>
<dbReference type="InterPro" id="IPR005110">
    <property type="entry name" value="MoeA_linker/N"/>
</dbReference>
<evidence type="ECO:0000256" key="7">
    <source>
        <dbReference type="ARBA" id="ARBA00022505"/>
    </source>
</evidence>
<evidence type="ECO:0000256" key="6">
    <source>
        <dbReference type="ARBA" id="ARBA00021108"/>
    </source>
</evidence>
<accession>A0A923L6M0</accession>
<dbReference type="NCBIfam" id="TIGR00177">
    <property type="entry name" value="molyb_syn"/>
    <property type="match status" value="1"/>
</dbReference>
<dbReference type="SUPFAM" id="SSF63867">
    <property type="entry name" value="MoeA C-terminal domain-like"/>
    <property type="match status" value="1"/>
</dbReference>
<dbReference type="PANTHER" id="PTHR10192">
    <property type="entry name" value="MOLYBDOPTERIN BIOSYNTHESIS PROTEIN"/>
    <property type="match status" value="1"/>
</dbReference>
<dbReference type="Gene3D" id="3.40.980.10">
    <property type="entry name" value="MoaB/Mog-like domain"/>
    <property type="match status" value="1"/>
</dbReference>
<dbReference type="SUPFAM" id="SSF63882">
    <property type="entry name" value="MoeA N-terminal region -like"/>
    <property type="match status" value="1"/>
</dbReference>
<evidence type="ECO:0000256" key="12">
    <source>
        <dbReference type="ARBA" id="ARBA00047317"/>
    </source>
</evidence>
<evidence type="ECO:0000256" key="13">
    <source>
        <dbReference type="RuleBase" id="RU365090"/>
    </source>
</evidence>
<feature type="domain" description="MoaB/Mog" evidence="14">
    <location>
        <begin position="189"/>
        <end position="327"/>
    </location>
</feature>
<sequence length="440" mass="48135">MVERRKPIKVQDAIQRMMNYKKTGSVQYVPIEDSYGHFLGQDLIADHDVPFFDRSPYDGFAVRAMDTVGASRSNPVTFEVIGEIGAGSVFQEEVGKKQAVRIMTGAMIPKGCDAVVMLELATEYEVNGVAYFDLKRSSKAGENISFTGEDTKKGTVLASKGTFINPGIVALLATFGYKEVPVSVKPKVGIIATGSELLEVGQSLEPGKIRNSNAYMVYAQVKRAGGEPIYLGQFSDDFDTCFIQVSEALDKVDFLITTGGVSVGDYDYLPEIYEKLGANVLCNKIAMRPGSVTTIVEYNGQLLFGLSGNPSACYVGFELFTRPIIREFLHTNTPFLKKEVAILGADFKKANPFDRFVRGHLGFKDGRLIANPIGLDKSNVVSSLGQADILIQLPGGSRGYEAGMEVSVILLEDQEGVSFDSFIKQDIHSKRSKRNEGRYV</sequence>
<evidence type="ECO:0000256" key="9">
    <source>
        <dbReference type="ARBA" id="ARBA00022723"/>
    </source>
</evidence>
<dbReference type="Pfam" id="PF00994">
    <property type="entry name" value="MoCF_biosynth"/>
    <property type="match status" value="1"/>
</dbReference>
<dbReference type="EC" id="2.10.1.1" evidence="5 13"/>
<dbReference type="Gene3D" id="2.40.340.10">
    <property type="entry name" value="MoeA, C-terminal, domain IV"/>
    <property type="match status" value="1"/>
</dbReference>
<dbReference type="Pfam" id="PF03453">
    <property type="entry name" value="MoeA_N"/>
    <property type="match status" value="1"/>
</dbReference>
<evidence type="ECO:0000256" key="10">
    <source>
        <dbReference type="ARBA" id="ARBA00022842"/>
    </source>
</evidence>
<evidence type="ECO:0000256" key="4">
    <source>
        <dbReference type="ARBA" id="ARBA00010763"/>
    </source>
</evidence>
<dbReference type="CDD" id="cd00887">
    <property type="entry name" value="MoeA"/>
    <property type="match status" value="1"/>
</dbReference>
<dbReference type="PANTHER" id="PTHR10192:SF5">
    <property type="entry name" value="GEPHYRIN"/>
    <property type="match status" value="1"/>
</dbReference>
<keyword evidence="9 13" id="KW-0479">Metal-binding</keyword>
<dbReference type="InterPro" id="IPR036135">
    <property type="entry name" value="MoeA_linker/N_sf"/>
</dbReference>
<keyword evidence="16" id="KW-1185">Reference proteome</keyword>
<comment type="cofactor">
    <cofactor evidence="1 13">
        <name>Mg(2+)</name>
        <dbReference type="ChEBI" id="CHEBI:18420"/>
    </cofactor>
</comment>
<dbReference type="InterPro" id="IPR005111">
    <property type="entry name" value="MoeA_C_domain_IV"/>
</dbReference>
<dbReference type="GO" id="GO:0061599">
    <property type="term" value="F:molybdopterin molybdotransferase activity"/>
    <property type="evidence" value="ECO:0007669"/>
    <property type="project" value="UniProtKB-UniRule"/>
</dbReference>
<dbReference type="GO" id="GO:0006777">
    <property type="term" value="P:Mo-molybdopterin cofactor biosynthetic process"/>
    <property type="evidence" value="ECO:0007669"/>
    <property type="project" value="UniProtKB-UniRule"/>
</dbReference>
<dbReference type="InterPro" id="IPR036425">
    <property type="entry name" value="MoaB/Mog-like_dom_sf"/>
</dbReference>
<comment type="caution">
    <text evidence="15">The sequence shown here is derived from an EMBL/GenBank/DDBJ whole genome shotgun (WGS) entry which is preliminary data.</text>
</comment>
<dbReference type="EMBL" id="JACOOL010000007">
    <property type="protein sequence ID" value="MBC5637404.1"/>
    <property type="molecule type" value="Genomic_DNA"/>
</dbReference>
<evidence type="ECO:0000259" key="14">
    <source>
        <dbReference type="SMART" id="SM00852"/>
    </source>
</evidence>
<protein>
    <recommendedName>
        <fullName evidence="6 13">Molybdopterin molybdenumtransferase</fullName>
        <ecNumber evidence="5 13">2.10.1.1</ecNumber>
    </recommendedName>
</protein>
<dbReference type="InterPro" id="IPR001453">
    <property type="entry name" value="MoaB/Mog_dom"/>
</dbReference>
<evidence type="ECO:0000313" key="15">
    <source>
        <dbReference type="EMBL" id="MBC5637404.1"/>
    </source>
</evidence>
<comment type="catalytic activity">
    <reaction evidence="12">
        <text>adenylyl-molybdopterin + molybdate = Mo-molybdopterin + AMP + H(+)</text>
        <dbReference type="Rhea" id="RHEA:35047"/>
        <dbReference type="ChEBI" id="CHEBI:15378"/>
        <dbReference type="ChEBI" id="CHEBI:36264"/>
        <dbReference type="ChEBI" id="CHEBI:62727"/>
        <dbReference type="ChEBI" id="CHEBI:71302"/>
        <dbReference type="ChEBI" id="CHEBI:456215"/>
        <dbReference type="EC" id="2.10.1.1"/>
    </reaction>
</comment>
<dbReference type="SUPFAM" id="SSF53218">
    <property type="entry name" value="Molybdenum cofactor biosynthesis proteins"/>
    <property type="match status" value="1"/>
</dbReference>
<dbReference type="Gene3D" id="3.90.105.10">
    <property type="entry name" value="Molybdopterin biosynthesis moea protein, domain 2"/>
    <property type="match status" value="1"/>
</dbReference>
<name>A0A923L6M0_9BACI</name>
<keyword evidence="10 13" id="KW-0460">Magnesium</keyword>
<evidence type="ECO:0000256" key="2">
    <source>
        <dbReference type="ARBA" id="ARBA00002901"/>
    </source>
</evidence>
<dbReference type="GO" id="GO:0005829">
    <property type="term" value="C:cytosol"/>
    <property type="evidence" value="ECO:0007669"/>
    <property type="project" value="TreeGrafter"/>
</dbReference>
<organism evidence="15 16">
    <name type="scientific">Ornithinibacillus hominis</name>
    <dbReference type="NCBI Taxonomy" id="2763055"/>
    <lineage>
        <taxon>Bacteria</taxon>
        <taxon>Bacillati</taxon>
        <taxon>Bacillota</taxon>
        <taxon>Bacilli</taxon>
        <taxon>Bacillales</taxon>
        <taxon>Bacillaceae</taxon>
        <taxon>Ornithinibacillus</taxon>
    </lineage>
</organism>
<dbReference type="GO" id="GO:0046872">
    <property type="term" value="F:metal ion binding"/>
    <property type="evidence" value="ECO:0007669"/>
    <property type="project" value="UniProtKB-UniRule"/>
</dbReference>
<reference evidence="15" key="1">
    <citation type="submission" date="2020-08" db="EMBL/GenBank/DDBJ databases">
        <title>Genome public.</title>
        <authorList>
            <person name="Liu C."/>
            <person name="Sun Q."/>
        </authorList>
    </citation>
    <scope>NUCLEOTIDE SEQUENCE</scope>
    <source>
        <strain evidence="15">BX22</strain>
    </source>
</reference>
<proteinExistence type="inferred from homology"/>
<dbReference type="Pfam" id="PF03454">
    <property type="entry name" value="MoeA_C"/>
    <property type="match status" value="1"/>
</dbReference>
<comment type="similarity">
    <text evidence="4 13">Belongs to the MoeA family.</text>
</comment>
<dbReference type="Gene3D" id="2.170.190.11">
    <property type="entry name" value="Molybdopterin biosynthesis moea protein, domain 3"/>
    <property type="match status" value="1"/>
</dbReference>
<keyword evidence="11 13" id="KW-0501">Molybdenum cofactor biosynthesis</keyword>
<evidence type="ECO:0000256" key="11">
    <source>
        <dbReference type="ARBA" id="ARBA00023150"/>
    </source>
</evidence>
<dbReference type="RefSeq" id="WP_186870109.1">
    <property type="nucleotide sequence ID" value="NZ_JACOOL010000007.1"/>
</dbReference>
<dbReference type="Proteomes" id="UP000637359">
    <property type="component" value="Unassembled WGS sequence"/>
</dbReference>
<comment type="pathway">
    <text evidence="3 13">Cofactor biosynthesis; molybdopterin biosynthesis.</text>
</comment>
<keyword evidence="7 13" id="KW-0500">Molybdenum</keyword>
<evidence type="ECO:0000256" key="5">
    <source>
        <dbReference type="ARBA" id="ARBA00013269"/>
    </source>
</evidence>
<comment type="function">
    <text evidence="2 13">Catalyzes the insertion of molybdate into adenylated molybdopterin with the concomitant release of AMP.</text>
</comment>
<evidence type="ECO:0000256" key="3">
    <source>
        <dbReference type="ARBA" id="ARBA00005046"/>
    </source>
</evidence>
<dbReference type="FunFam" id="3.40.980.10:FF:000004">
    <property type="entry name" value="Molybdopterin molybdenumtransferase"/>
    <property type="match status" value="1"/>
</dbReference>
<evidence type="ECO:0000256" key="8">
    <source>
        <dbReference type="ARBA" id="ARBA00022679"/>
    </source>
</evidence>
<keyword evidence="8 13" id="KW-0808">Transferase</keyword>